<feature type="non-terminal residue" evidence="1">
    <location>
        <position position="1"/>
    </location>
</feature>
<dbReference type="Proteomes" id="UP000257109">
    <property type="component" value="Unassembled WGS sequence"/>
</dbReference>
<dbReference type="EMBL" id="QJKJ01003435">
    <property type="protein sequence ID" value="RDX98536.1"/>
    <property type="molecule type" value="Genomic_DNA"/>
</dbReference>
<name>A0A371H745_MUCPR</name>
<evidence type="ECO:0000313" key="2">
    <source>
        <dbReference type="Proteomes" id="UP000257109"/>
    </source>
</evidence>
<evidence type="ECO:0000313" key="1">
    <source>
        <dbReference type="EMBL" id="RDX98536.1"/>
    </source>
</evidence>
<organism evidence="1 2">
    <name type="scientific">Mucuna pruriens</name>
    <name type="common">Velvet bean</name>
    <name type="synonym">Dolichos pruriens</name>
    <dbReference type="NCBI Taxonomy" id="157652"/>
    <lineage>
        <taxon>Eukaryota</taxon>
        <taxon>Viridiplantae</taxon>
        <taxon>Streptophyta</taxon>
        <taxon>Embryophyta</taxon>
        <taxon>Tracheophyta</taxon>
        <taxon>Spermatophyta</taxon>
        <taxon>Magnoliopsida</taxon>
        <taxon>eudicotyledons</taxon>
        <taxon>Gunneridae</taxon>
        <taxon>Pentapetalae</taxon>
        <taxon>rosids</taxon>
        <taxon>fabids</taxon>
        <taxon>Fabales</taxon>
        <taxon>Fabaceae</taxon>
        <taxon>Papilionoideae</taxon>
        <taxon>50 kb inversion clade</taxon>
        <taxon>NPAAA clade</taxon>
        <taxon>indigoferoid/millettioid clade</taxon>
        <taxon>Phaseoleae</taxon>
        <taxon>Mucuna</taxon>
    </lineage>
</organism>
<gene>
    <name evidence="1" type="ORF">CR513_18524</name>
</gene>
<dbReference type="PROSITE" id="PS51257">
    <property type="entry name" value="PROKAR_LIPOPROTEIN"/>
    <property type="match status" value="1"/>
</dbReference>
<sequence length="299" mass="33650">MVTSKANGERQSKQLELQIGTFTLSTHSIFSCSGIVVIHSPFEGFKNIPFSAASQMSYSLKFCNSDKLKLDQVVHKEGSNEPRITSSRTVLPLPLSTTTVVFRSLQSFAKGCFSSGCTLVGCIQTSTKNTWRKHKGLGFLKISIQRSHKLHDKAAYQNKQPICARLSTTPKITASLTTEYRYLVKRKKYAKLSLTNHRLEALRAFYKWKPVAVGLMAVGHASARYGDEGTTLSLRRQKGQCISIDIMDHPMITVLRTHQNYLVYGPDWKNDTSTTQKIDLSIVETTGIYILKMEQEKYK</sequence>
<dbReference type="AlphaFoldDB" id="A0A371H745"/>
<protein>
    <submittedName>
        <fullName evidence="1">Uncharacterized protein</fullName>
    </submittedName>
</protein>
<reference evidence="1" key="1">
    <citation type="submission" date="2018-05" db="EMBL/GenBank/DDBJ databases">
        <title>Draft genome of Mucuna pruriens seed.</title>
        <authorList>
            <person name="Nnadi N.E."/>
            <person name="Vos R."/>
            <person name="Hasami M.H."/>
            <person name="Devisetty U.K."/>
            <person name="Aguiy J.C."/>
        </authorList>
    </citation>
    <scope>NUCLEOTIDE SEQUENCE [LARGE SCALE GENOMIC DNA]</scope>
    <source>
        <strain evidence="1">JCA_2017</strain>
    </source>
</reference>
<comment type="caution">
    <text evidence="1">The sequence shown here is derived from an EMBL/GenBank/DDBJ whole genome shotgun (WGS) entry which is preliminary data.</text>
</comment>
<keyword evidence="2" id="KW-1185">Reference proteome</keyword>
<accession>A0A371H745</accession>
<proteinExistence type="predicted"/>